<dbReference type="GeneID" id="83182287"/>
<proteinExistence type="predicted"/>
<dbReference type="Proteomes" id="UP001150904">
    <property type="component" value="Unassembled WGS sequence"/>
</dbReference>
<reference evidence="2" key="2">
    <citation type="journal article" date="2023" name="IMA Fungus">
        <title>Comparative genomic study of the Penicillium genus elucidates a diverse pangenome and 15 lateral gene transfer events.</title>
        <authorList>
            <person name="Petersen C."/>
            <person name="Sorensen T."/>
            <person name="Nielsen M.R."/>
            <person name="Sondergaard T.E."/>
            <person name="Sorensen J.L."/>
            <person name="Fitzpatrick D.A."/>
            <person name="Frisvad J.C."/>
            <person name="Nielsen K.L."/>
        </authorList>
    </citation>
    <scope>NUCLEOTIDE SEQUENCE</scope>
    <source>
        <strain evidence="2">IBT 15544</strain>
    </source>
</reference>
<sequence>MIERRVLAVIRLAAFSFSQAIPITHLQRQEAASAAVPTDLQTESVHTNSEIENLAARDRRAKDSEGSSAFSNPRTRRHKRKVCRSIAIAHGGPVFPMEPARNRQAALERAPILITLVGFTSHYREGLCCLSRTTFSLPGTNRVIMREFRQSWIMLANPVVTIGPDEKAPRLGPGQITTNQARADPIHPFLHP</sequence>
<feature type="region of interest" description="Disordered" evidence="1">
    <location>
        <begin position="35"/>
        <end position="76"/>
    </location>
</feature>
<dbReference type="OrthoDB" id="10279755at2759"/>
<gene>
    <name evidence="2" type="ORF">N7498_007924</name>
</gene>
<evidence type="ECO:0000313" key="3">
    <source>
        <dbReference type="Proteomes" id="UP001150904"/>
    </source>
</evidence>
<feature type="compositionally biased region" description="Polar residues" evidence="1">
    <location>
        <begin position="39"/>
        <end position="51"/>
    </location>
</feature>
<feature type="compositionally biased region" description="Basic and acidic residues" evidence="1">
    <location>
        <begin position="55"/>
        <end position="65"/>
    </location>
</feature>
<organism evidence="2 3">
    <name type="scientific">Penicillium cinerascens</name>
    <dbReference type="NCBI Taxonomy" id="70096"/>
    <lineage>
        <taxon>Eukaryota</taxon>
        <taxon>Fungi</taxon>
        <taxon>Dikarya</taxon>
        <taxon>Ascomycota</taxon>
        <taxon>Pezizomycotina</taxon>
        <taxon>Eurotiomycetes</taxon>
        <taxon>Eurotiomycetidae</taxon>
        <taxon>Eurotiales</taxon>
        <taxon>Aspergillaceae</taxon>
        <taxon>Penicillium</taxon>
    </lineage>
</organism>
<keyword evidence="3" id="KW-1185">Reference proteome</keyword>
<name>A0A9W9JMR8_9EURO</name>
<dbReference type="AlphaFoldDB" id="A0A9W9JMR8"/>
<dbReference type="EMBL" id="JAPQKR010000014">
    <property type="protein sequence ID" value="KAJ5198807.1"/>
    <property type="molecule type" value="Genomic_DNA"/>
</dbReference>
<comment type="caution">
    <text evidence="2">The sequence shown here is derived from an EMBL/GenBank/DDBJ whole genome shotgun (WGS) entry which is preliminary data.</text>
</comment>
<protein>
    <submittedName>
        <fullName evidence="2">Uncharacterized protein</fullName>
    </submittedName>
</protein>
<dbReference type="RefSeq" id="XP_058307235.1">
    <property type="nucleotide sequence ID" value="XM_058454986.1"/>
</dbReference>
<evidence type="ECO:0000256" key="1">
    <source>
        <dbReference type="SAM" id="MobiDB-lite"/>
    </source>
</evidence>
<evidence type="ECO:0000313" key="2">
    <source>
        <dbReference type="EMBL" id="KAJ5198807.1"/>
    </source>
</evidence>
<accession>A0A9W9JMR8</accession>
<reference evidence="2" key="1">
    <citation type="submission" date="2022-12" db="EMBL/GenBank/DDBJ databases">
        <authorList>
            <person name="Petersen C."/>
        </authorList>
    </citation>
    <scope>NUCLEOTIDE SEQUENCE</scope>
    <source>
        <strain evidence="2">IBT 15544</strain>
    </source>
</reference>